<proteinExistence type="predicted"/>
<evidence type="ECO:0000313" key="1">
    <source>
        <dbReference type="EMBL" id="MBP1464226.1"/>
    </source>
</evidence>
<sequence>MLRTRCAGEPRLRWRSLPWPCKVEHGQALNFLFTASNEPYFCFMDSDILATGDFMAELLPAMSGAAGLFSAWPITIKAEERMLSDVCSFIGGRHSHTTAGLCLGGSYFAMYERAALAQALAAAPDGFNRGYWAQLPQRTRQFLRKIGQERRFYDTGRVLNLCLQRQGGALRVHDTTALLHLGSYSIYAGSAQHTVPRWKRLAQAVLRRVRNRLNGQTYRDAVLHQVAQDPVQRSVDQRRQQLAAYFARVADALAADEALTLPPALLDVEIEDQVARAVEVLATILGK</sequence>
<dbReference type="RefSeq" id="WP_135475698.1">
    <property type="nucleotide sequence ID" value="NZ_SIJK02000001.1"/>
</dbReference>
<name>A0ABS4D472_9CHLR</name>
<dbReference type="EMBL" id="SIJK02000001">
    <property type="protein sequence ID" value="MBP1464226.1"/>
    <property type="molecule type" value="Genomic_DNA"/>
</dbReference>
<dbReference type="Proteomes" id="UP001193081">
    <property type="component" value="Unassembled WGS sequence"/>
</dbReference>
<dbReference type="InterPro" id="IPR029044">
    <property type="entry name" value="Nucleotide-diphossugar_trans"/>
</dbReference>
<evidence type="ECO:0000313" key="2">
    <source>
        <dbReference type="Proteomes" id="UP001193081"/>
    </source>
</evidence>
<organism evidence="1 2">
    <name type="scientific">Candidatus Chloroploca mongolica</name>
    <dbReference type="NCBI Taxonomy" id="2528176"/>
    <lineage>
        <taxon>Bacteria</taxon>
        <taxon>Bacillati</taxon>
        <taxon>Chloroflexota</taxon>
        <taxon>Chloroflexia</taxon>
        <taxon>Chloroflexales</taxon>
        <taxon>Chloroflexineae</taxon>
        <taxon>Oscillochloridaceae</taxon>
        <taxon>Candidatus Chloroploca</taxon>
    </lineage>
</organism>
<protein>
    <submittedName>
        <fullName evidence="1">Glycosyltransferase</fullName>
    </submittedName>
</protein>
<keyword evidence="2" id="KW-1185">Reference proteome</keyword>
<comment type="caution">
    <text evidence="1">The sequence shown here is derived from an EMBL/GenBank/DDBJ whole genome shotgun (WGS) entry which is preliminary data.</text>
</comment>
<dbReference type="SUPFAM" id="SSF53448">
    <property type="entry name" value="Nucleotide-diphospho-sugar transferases"/>
    <property type="match status" value="1"/>
</dbReference>
<gene>
    <name evidence="1" type="ORF">EYB53_000760</name>
</gene>
<accession>A0ABS4D472</accession>
<reference evidence="1 2" key="1">
    <citation type="submission" date="2021-03" db="EMBL/GenBank/DDBJ databases">
        <authorList>
            <person name="Grouzdev D.S."/>
        </authorList>
    </citation>
    <scope>NUCLEOTIDE SEQUENCE [LARGE SCALE GENOMIC DNA]</scope>
    <source>
        <strain evidence="1 2">M50-1</strain>
    </source>
</reference>